<sequence>ETIIELSDLDEYLIQIFDLYEHNKENQENNTSLKLEFSCTISISTLDGNSEEQADKIIEIISNIDDYIWIYHNKYISKKSNSITYNYYCSQRDCLIEKSKKNNDFTKHRDRQQMERFSCKGYIKIIIFQDHPLSNIEMHHCLHSVRLDNSISSEIKQFILENIDLLPREIYKRLVAQNLSINIYQKQIHFWWMELGKKRFQRDNDSLLSAQKWLRENSHQIIFQKEAPQAIGFLTGMWDIFKSLKFQINEIGVDATFHAQINGSGYPLAYLFLENNGNCSNGIHLVIYIIMTQVVAQQQKKFYQISSGIEKELWRKSFKQEWKKLKSSTIHNDNTYLTSLSNWVCGCPYFATSRFFICKHLVQQKGIVDAQFFDQ</sequence>
<comment type="caution">
    <text evidence="1">The sequence shown here is derived from an EMBL/GenBank/DDBJ whole genome shotgun (WGS) entry which is preliminary data.</text>
</comment>
<gene>
    <name evidence="1" type="ORF">SCALOS_LOCUS6118</name>
</gene>
<evidence type="ECO:0000313" key="2">
    <source>
        <dbReference type="Proteomes" id="UP000789860"/>
    </source>
</evidence>
<organism evidence="1 2">
    <name type="scientific">Scutellospora calospora</name>
    <dbReference type="NCBI Taxonomy" id="85575"/>
    <lineage>
        <taxon>Eukaryota</taxon>
        <taxon>Fungi</taxon>
        <taxon>Fungi incertae sedis</taxon>
        <taxon>Mucoromycota</taxon>
        <taxon>Glomeromycotina</taxon>
        <taxon>Glomeromycetes</taxon>
        <taxon>Diversisporales</taxon>
        <taxon>Gigasporaceae</taxon>
        <taxon>Scutellospora</taxon>
    </lineage>
</organism>
<name>A0ACA9M9E9_9GLOM</name>
<feature type="non-terminal residue" evidence="1">
    <location>
        <position position="1"/>
    </location>
</feature>
<protein>
    <submittedName>
        <fullName evidence="1">5605_t:CDS:1</fullName>
    </submittedName>
</protein>
<reference evidence="1" key="1">
    <citation type="submission" date="2021-06" db="EMBL/GenBank/DDBJ databases">
        <authorList>
            <person name="Kallberg Y."/>
            <person name="Tangrot J."/>
            <person name="Rosling A."/>
        </authorList>
    </citation>
    <scope>NUCLEOTIDE SEQUENCE</scope>
    <source>
        <strain evidence="1">AU212A</strain>
    </source>
</reference>
<dbReference type="EMBL" id="CAJVPM010011117">
    <property type="protein sequence ID" value="CAG8578680.1"/>
    <property type="molecule type" value="Genomic_DNA"/>
</dbReference>
<proteinExistence type="predicted"/>
<feature type="non-terminal residue" evidence="1">
    <location>
        <position position="375"/>
    </location>
</feature>
<evidence type="ECO:0000313" key="1">
    <source>
        <dbReference type="EMBL" id="CAG8578680.1"/>
    </source>
</evidence>
<accession>A0ACA9M9E9</accession>
<keyword evidence="2" id="KW-1185">Reference proteome</keyword>
<dbReference type="Proteomes" id="UP000789860">
    <property type="component" value="Unassembled WGS sequence"/>
</dbReference>